<dbReference type="Gene3D" id="3.50.50.60">
    <property type="entry name" value="FAD/NAD(P)-binding domain"/>
    <property type="match status" value="1"/>
</dbReference>
<dbReference type="InterPro" id="IPR002937">
    <property type="entry name" value="Amino_oxidase"/>
</dbReference>
<dbReference type="PANTHER" id="PTHR43563:SF1">
    <property type="entry name" value="AMINE OXIDASE [FLAVIN-CONTAINING] B"/>
    <property type="match status" value="1"/>
</dbReference>
<evidence type="ECO:0000256" key="4">
    <source>
        <dbReference type="PIRSR" id="PIRSR601613-1"/>
    </source>
</evidence>
<feature type="binding site" evidence="4">
    <location>
        <begin position="32"/>
        <end position="33"/>
    </location>
    <ligand>
        <name>FAD</name>
        <dbReference type="ChEBI" id="CHEBI:57692"/>
    </ligand>
</feature>
<dbReference type="PRINTS" id="PR00757">
    <property type="entry name" value="AMINEOXDASEF"/>
</dbReference>
<dbReference type="SUPFAM" id="SSF54373">
    <property type="entry name" value="FAD-linked reductases, C-terminal domain"/>
    <property type="match status" value="1"/>
</dbReference>
<dbReference type="GO" id="GO:0016491">
    <property type="term" value="F:oxidoreductase activity"/>
    <property type="evidence" value="ECO:0007669"/>
    <property type="project" value="UniProtKB-KW"/>
</dbReference>
<keyword evidence="3" id="KW-0560">Oxidoreductase</keyword>
<sequence length="434" mass="45783">MSGDVVVIGAGLSGLVAAVELERAGHTVTVLEAADRIGGKVLTRHIGGAHVDYGAHWIGADQSAVIDLARGLNIETAPEPVPSKVADEILALGGRVYRHHGDIPPLSPRGLFSLGLGLARMGILARRHHPDDEMADVLARRCFRSPDSRQVLTCVFRLVFGADPADVPATAAFAYMKAAGSVRALTSVKNGAQERFFVEGTYALVDAVAQQLSSPPRTGTPVVAIRQDENGVDVVTARETHRASAVVVAVPLPVATAIEFDPPLPPAVSAHLSTSSMGEYAKTIAVYDTPWWRAKGLTGTVVDADGPIQMVVDGNATRKAPGVLVAFSAGNAASELFSRPDRREVVVAELVRLFGAEAGAPTVVDDFTWSEQPWLLGAPTSIPARGAVLTADQLRHRRIHWAGADLADRWPGYLDGAVRSGRRAAADVLATFPA</sequence>
<keyword evidence="7" id="KW-1185">Reference proteome</keyword>
<dbReference type="SUPFAM" id="SSF51905">
    <property type="entry name" value="FAD/NAD(P)-binding domain"/>
    <property type="match status" value="1"/>
</dbReference>
<comment type="cofactor">
    <cofactor evidence="1">
        <name>FAD</name>
        <dbReference type="ChEBI" id="CHEBI:57692"/>
    </cofactor>
</comment>
<name>A0A917CQC5_9NOCA</name>
<feature type="binding site" evidence="4">
    <location>
        <position position="13"/>
    </location>
    <ligand>
        <name>FAD</name>
        <dbReference type="ChEBI" id="CHEBI:57692"/>
    </ligand>
</feature>
<dbReference type="InterPro" id="IPR001613">
    <property type="entry name" value="Flavin_amine_oxidase"/>
</dbReference>
<reference evidence="6" key="2">
    <citation type="submission" date="2020-09" db="EMBL/GenBank/DDBJ databases">
        <authorList>
            <person name="Sun Q."/>
            <person name="Sedlacek I."/>
        </authorList>
    </citation>
    <scope>NUCLEOTIDE SEQUENCE</scope>
    <source>
        <strain evidence="6">CCM 7905</strain>
    </source>
</reference>
<feature type="binding site" evidence="4">
    <location>
        <position position="222"/>
    </location>
    <ligand>
        <name>FAD</name>
        <dbReference type="ChEBI" id="CHEBI:57692"/>
    </ligand>
</feature>
<evidence type="ECO:0000313" key="7">
    <source>
        <dbReference type="Proteomes" id="UP000654257"/>
    </source>
</evidence>
<evidence type="ECO:0000256" key="3">
    <source>
        <dbReference type="ARBA" id="ARBA00023002"/>
    </source>
</evidence>
<dbReference type="EMBL" id="BMCU01000001">
    <property type="protein sequence ID" value="GGF95089.1"/>
    <property type="molecule type" value="Genomic_DNA"/>
</dbReference>
<dbReference type="Pfam" id="PF01593">
    <property type="entry name" value="Amino_oxidase"/>
    <property type="match status" value="1"/>
</dbReference>
<reference evidence="6" key="1">
    <citation type="journal article" date="2014" name="Int. J. Syst. Evol. Microbiol.">
        <title>Complete genome sequence of Corynebacterium casei LMG S-19264T (=DSM 44701T), isolated from a smear-ripened cheese.</title>
        <authorList>
            <consortium name="US DOE Joint Genome Institute (JGI-PGF)"/>
            <person name="Walter F."/>
            <person name="Albersmeier A."/>
            <person name="Kalinowski J."/>
            <person name="Ruckert C."/>
        </authorList>
    </citation>
    <scope>NUCLEOTIDE SEQUENCE</scope>
    <source>
        <strain evidence="6">CCM 7905</strain>
    </source>
</reference>
<protein>
    <submittedName>
        <fullName evidence="6">Flavin-containing monoamine oxidase AofH</fullName>
    </submittedName>
</protein>
<accession>A0A917CQC5</accession>
<organism evidence="6 7">
    <name type="scientific">Rhodococcoides trifolii</name>
    <dbReference type="NCBI Taxonomy" id="908250"/>
    <lineage>
        <taxon>Bacteria</taxon>
        <taxon>Bacillati</taxon>
        <taxon>Actinomycetota</taxon>
        <taxon>Actinomycetes</taxon>
        <taxon>Mycobacteriales</taxon>
        <taxon>Nocardiaceae</taxon>
        <taxon>Rhodococcoides</taxon>
    </lineage>
</organism>
<feature type="binding site" evidence="4">
    <location>
        <position position="327"/>
    </location>
    <ligand>
        <name>substrate</name>
    </ligand>
</feature>
<evidence type="ECO:0000256" key="1">
    <source>
        <dbReference type="ARBA" id="ARBA00001974"/>
    </source>
</evidence>
<dbReference type="AlphaFoldDB" id="A0A917CQC5"/>
<evidence type="ECO:0000313" key="6">
    <source>
        <dbReference type="EMBL" id="GGF95089.1"/>
    </source>
</evidence>
<feature type="domain" description="Amine oxidase" evidence="5">
    <location>
        <begin position="12"/>
        <end position="429"/>
    </location>
</feature>
<gene>
    <name evidence="6" type="primary">aofH</name>
    <name evidence="6" type="ORF">GCM10007304_06170</name>
</gene>
<dbReference type="InterPro" id="IPR050703">
    <property type="entry name" value="Flavin_MAO"/>
</dbReference>
<dbReference type="PANTHER" id="PTHR43563">
    <property type="entry name" value="AMINE OXIDASE"/>
    <property type="match status" value="1"/>
</dbReference>
<comment type="similarity">
    <text evidence="2">Belongs to the flavin monoamine oxidase family.</text>
</comment>
<dbReference type="Proteomes" id="UP000654257">
    <property type="component" value="Unassembled WGS sequence"/>
</dbReference>
<evidence type="ECO:0000259" key="5">
    <source>
        <dbReference type="Pfam" id="PF01593"/>
    </source>
</evidence>
<evidence type="ECO:0000256" key="2">
    <source>
        <dbReference type="ARBA" id="ARBA00005995"/>
    </source>
</evidence>
<dbReference type="InterPro" id="IPR036188">
    <property type="entry name" value="FAD/NAD-bd_sf"/>
</dbReference>
<proteinExistence type="inferred from homology"/>
<comment type="caution">
    <text evidence="6">The sequence shown here is derived from an EMBL/GenBank/DDBJ whole genome shotgun (WGS) entry which is preliminary data.</text>
</comment>
<dbReference type="RefSeq" id="WP_188543208.1">
    <property type="nucleotide sequence ID" value="NZ_BMCU01000001.1"/>
</dbReference>